<protein>
    <recommendedName>
        <fullName evidence="9">Methyl-accepting chemotaxis protein</fullName>
    </recommendedName>
</protein>
<evidence type="ECO:0000313" key="8">
    <source>
        <dbReference type="Proteomes" id="UP000287171"/>
    </source>
</evidence>
<evidence type="ECO:0000256" key="3">
    <source>
        <dbReference type="PROSITE-ProRule" id="PRU00284"/>
    </source>
</evidence>
<keyword evidence="4" id="KW-0472">Membrane</keyword>
<dbReference type="RefSeq" id="WP_126631623.1">
    <property type="nucleotide sequence ID" value="NZ_BIFT01000002.1"/>
</dbReference>
<dbReference type="Gene3D" id="1.10.287.950">
    <property type="entry name" value="Methyl-accepting chemotaxis protein"/>
    <property type="match status" value="1"/>
</dbReference>
<dbReference type="SMART" id="SM00283">
    <property type="entry name" value="MA"/>
    <property type="match status" value="1"/>
</dbReference>
<proteinExistence type="inferred from homology"/>
<keyword evidence="8" id="KW-1185">Reference proteome</keyword>
<dbReference type="Proteomes" id="UP000287171">
    <property type="component" value="Unassembled WGS sequence"/>
</dbReference>
<dbReference type="SUPFAM" id="SSF158472">
    <property type="entry name" value="HAMP domain-like"/>
    <property type="match status" value="1"/>
</dbReference>
<dbReference type="PANTHER" id="PTHR32089:SF114">
    <property type="entry name" value="METHYL-ACCEPTING CHEMOTAXIS PROTEIN MCPB"/>
    <property type="match status" value="1"/>
</dbReference>
<comment type="similarity">
    <text evidence="2">Belongs to the methyl-accepting chemotaxis (MCP) protein family.</text>
</comment>
<name>A0A402BK19_9CHLR</name>
<evidence type="ECO:0008006" key="9">
    <source>
        <dbReference type="Google" id="ProtNLM"/>
    </source>
</evidence>
<dbReference type="GO" id="GO:0007165">
    <property type="term" value="P:signal transduction"/>
    <property type="evidence" value="ECO:0007669"/>
    <property type="project" value="UniProtKB-KW"/>
</dbReference>
<gene>
    <name evidence="7" type="ORF">KDA_71680</name>
</gene>
<evidence type="ECO:0000259" key="5">
    <source>
        <dbReference type="PROSITE" id="PS50111"/>
    </source>
</evidence>
<keyword evidence="1 3" id="KW-0807">Transducer</keyword>
<evidence type="ECO:0000259" key="6">
    <source>
        <dbReference type="PROSITE" id="PS50885"/>
    </source>
</evidence>
<evidence type="ECO:0000256" key="2">
    <source>
        <dbReference type="ARBA" id="ARBA00029447"/>
    </source>
</evidence>
<feature type="domain" description="HAMP" evidence="6">
    <location>
        <begin position="74"/>
        <end position="126"/>
    </location>
</feature>
<dbReference type="PROSITE" id="PS50111">
    <property type="entry name" value="CHEMOTAXIS_TRANSDUC_2"/>
    <property type="match status" value="1"/>
</dbReference>
<dbReference type="Pfam" id="PF00015">
    <property type="entry name" value="MCPsignal"/>
    <property type="match status" value="1"/>
</dbReference>
<accession>A0A402BK19</accession>
<keyword evidence="4" id="KW-0812">Transmembrane</keyword>
<comment type="caution">
    <text evidence="7">The sequence shown here is derived from an EMBL/GenBank/DDBJ whole genome shotgun (WGS) entry which is preliminary data.</text>
</comment>
<feature type="transmembrane region" description="Helical" evidence="4">
    <location>
        <begin position="54"/>
        <end position="71"/>
    </location>
</feature>
<dbReference type="Pfam" id="PF00672">
    <property type="entry name" value="HAMP"/>
    <property type="match status" value="1"/>
</dbReference>
<keyword evidence="4" id="KW-1133">Transmembrane helix</keyword>
<dbReference type="InterPro" id="IPR003660">
    <property type="entry name" value="HAMP_dom"/>
</dbReference>
<dbReference type="SMART" id="SM00304">
    <property type="entry name" value="HAMP"/>
    <property type="match status" value="4"/>
</dbReference>
<evidence type="ECO:0000256" key="1">
    <source>
        <dbReference type="ARBA" id="ARBA00023224"/>
    </source>
</evidence>
<sequence>MQKLLMRLPIFRRLFLVFLLAAVIPDIVIAIIYWQVTQSHLLNAEQGNSFLLEIILALLFSTGIVFALGYFTHMTITQPLRYLVRLTQRIGNGNTDERAQVTGRDEISIVSASINKMLDNIVYLLQQTQTQRDQLQARIEKLLNEVSGVGEGDLRVEAEVTLDVLGTLADSFNYMVEQLSALVIHVKDNAQQVRSSTTETSYRMNMLVNRTDIQLTHIERAVEEVQQMSVSSRQVAEHVQDLSGKAQQAQRFAADGRQTATKTTEGIHRILVNVQTTTEKVQTLGQHSRNIGEIVNVINDIANHTNRLALDAAIQSAMAGENGKGFGAVAESIRRLAETAKAQTTQISRIVQSVFDEINQVSTAMQETERETASGAALVEETDTTLQMIFRLVEQQAQDTESINQRIQYLLQSATDVAEIMQDVSITTQQSGTSVRAVAQEMNHLAAQAEQLLSIVGVFKLKEAPQPYSISEIPLR</sequence>
<dbReference type="Gene3D" id="6.10.340.10">
    <property type="match status" value="1"/>
</dbReference>
<dbReference type="InterPro" id="IPR004089">
    <property type="entry name" value="MCPsignal_dom"/>
</dbReference>
<dbReference type="OrthoDB" id="138587at2"/>
<dbReference type="CDD" id="cd06225">
    <property type="entry name" value="HAMP"/>
    <property type="match status" value="1"/>
</dbReference>
<feature type="domain" description="HAMP" evidence="6">
    <location>
        <begin position="133"/>
        <end position="184"/>
    </location>
</feature>
<dbReference type="PROSITE" id="PS50885">
    <property type="entry name" value="HAMP"/>
    <property type="match status" value="2"/>
</dbReference>
<organism evidence="7 8">
    <name type="scientific">Dictyobacter alpinus</name>
    <dbReference type="NCBI Taxonomy" id="2014873"/>
    <lineage>
        <taxon>Bacteria</taxon>
        <taxon>Bacillati</taxon>
        <taxon>Chloroflexota</taxon>
        <taxon>Ktedonobacteria</taxon>
        <taxon>Ktedonobacterales</taxon>
        <taxon>Dictyobacteraceae</taxon>
        <taxon>Dictyobacter</taxon>
    </lineage>
</organism>
<dbReference type="EMBL" id="BIFT01000002">
    <property type="protein sequence ID" value="GCE31684.1"/>
    <property type="molecule type" value="Genomic_DNA"/>
</dbReference>
<evidence type="ECO:0000256" key="4">
    <source>
        <dbReference type="SAM" id="Phobius"/>
    </source>
</evidence>
<reference evidence="8" key="1">
    <citation type="submission" date="2018-12" db="EMBL/GenBank/DDBJ databases">
        <title>Tengunoibacter tsumagoiensis gen. nov., sp. nov., Dictyobacter kobayashii sp. nov., D. alpinus sp. nov., and D. joshuensis sp. nov. and description of Dictyobacteraceae fam. nov. within the order Ktedonobacterales isolated from Tengu-no-mugimeshi.</title>
        <authorList>
            <person name="Wang C.M."/>
            <person name="Zheng Y."/>
            <person name="Sakai Y."/>
            <person name="Toyoda A."/>
            <person name="Minakuchi Y."/>
            <person name="Abe K."/>
            <person name="Yokota A."/>
            <person name="Yabe S."/>
        </authorList>
    </citation>
    <scope>NUCLEOTIDE SEQUENCE [LARGE SCALE GENOMIC DNA]</scope>
    <source>
        <strain evidence="8">Uno16</strain>
    </source>
</reference>
<dbReference type="SUPFAM" id="SSF58104">
    <property type="entry name" value="Methyl-accepting chemotaxis protein (MCP) signaling domain"/>
    <property type="match status" value="1"/>
</dbReference>
<evidence type="ECO:0000313" key="7">
    <source>
        <dbReference type="EMBL" id="GCE31684.1"/>
    </source>
</evidence>
<dbReference type="GO" id="GO:0016020">
    <property type="term" value="C:membrane"/>
    <property type="evidence" value="ECO:0007669"/>
    <property type="project" value="InterPro"/>
</dbReference>
<dbReference type="AlphaFoldDB" id="A0A402BK19"/>
<dbReference type="PANTHER" id="PTHR32089">
    <property type="entry name" value="METHYL-ACCEPTING CHEMOTAXIS PROTEIN MCPB"/>
    <property type="match status" value="1"/>
</dbReference>
<feature type="domain" description="Methyl-accepting transducer" evidence="5">
    <location>
        <begin position="189"/>
        <end position="425"/>
    </location>
</feature>